<dbReference type="SUPFAM" id="SSF55729">
    <property type="entry name" value="Acyl-CoA N-acyltransferases (Nat)"/>
    <property type="match status" value="1"/>
</dbReference>
<dbReference type="Gene3D" id="3.40.630.30">
    <property type="match status" value="1"/>
</dbReference>
<comment type="caution">
    <text evidence="2">The sequence shown here is derived from an EMBL/GenBank/DDBJ whole genome shotgun (WGS) entry which is preliminary data.</text>
</comment>
<dbReference type="InterPro" id="IPR016181">
    <property type="entry name" value="Acyl_CoA_acyltransferase"/>
</dbReference>
<dbReference type="Pfam" id="PF00583">
    <property type="entry name" value="Acetyltransf_1"/>
    <property type="match status" value="1"/>
</dbReference>
<keyword evidence="2" id="KW-0808">Transferase</keyword>
<name>A0ABV8LMY4_9ACTN</name>
<accession>A0ABV8LMY4</accession>
<reference evidence="3" key="1">
    <citation type="journal article" date="2019" name="Int. J. Syst. Evol. Microbiol.">
        <title>The Global Catalogue of Microorganisms (GCM) 10K type strain sequencing project: providing services to taxonomists for standard genome sequencing and annotation.</title>
        <authorList>
            <consortium name="The Broad Institute Genomics Platform"/>
            <consortium name="The Broad Institute Genome Sequencing Center for Infectious Disease"/>
            <person name="Wu L."/>
            <person name="Ma J."/>
        </authorList>
    </citation>
    <scope>NUCLEOTIDE SEQUENCE [LARGE SCALE GENOMIC DNA]</scope>
    <source>
        <strain evidence="3">CGMCC 4.7289</strain>
    </source>
</reference>
<keyword evidence="3" id="KW-1185">Reference proteome</keyword>
<feature type="domain" description="N-acetyltransferase" evidence="1">
    <location>
        <begin position="72"/>
        <end position="222"/>
    </location>
</feature>
<dbReference type="RefSeq" id="WP_253753506.1">
    <property type="nucleotide sequence ID" value="NZ_JAMZDZ010000001.1"/>
</dbReference>
<dbReference type="EMBL" id="JBHSAY010000009">
    <property type="protein sequence ID" value="MFC4132292.1"/>
    <property type="molecule type" value="Genomic_DNA"/>
</dbReference>
<evidence type="ECO:0000313" key="3">
    <source>
        <dbReference type="Proteomes" id="UP001595816"/>
    </source>
</evidence>
<dbReference type="GO" id="GO:0016746">
    <property type="term" value="F:acyltransferase activity"/>
    <property type="evidence" value="ECO:0007669"/>
    <property type="project" value="UniProtKB-KW"/>
</dbReference>
<proteinExistence type="predicted"/>
<dbReference type="PROSITE" id="PS51186">
    <property type="entry name" value="GNAT"/>
    <property type="match status" value="1"/>
</dbReference>
<dbReference type="EC" id="2.3.1.-" evidence="2"/>
<protein>
    <submittedName>
        <fullName evidence="2">GNAT family N-acetyltransferase</fullName>
        <ecNumber evidence="2">2.3.1.-</ecNumber>
    </submittedName>
</protein>
<evidence type="ECO:0000313" key="2">
    <source>
        <dbReference type="EMBL" id="MFC4132292.1"/>
    </source>
</evidence>
<evidence type="ECO:0000259" key="1">
    <source>
        <dbReference type="PROSITE" id="PS51186"/>
    </source>
</evidence>
<sequence length="222" mass="23550">MSDLRETVIAWQLGWAASRELPSAQPVDGGLRVECRQPLRDVEIFALHADDDPDSVTRLAELLPAETDTAWLTVATREPDRVAALLEAAGLEFYSRVEALMTTDLRTQPVRPVAAPYRLHTEVTGPVVHVRVLADDGTEAAHGYAGLAGSYAVIDRILTAPEHRRRSLGTAVMTALAEAAIAAGAPQGLLVGSVEGQALYGSLGWSKVADVLVAKLPGSPTA</sequence>
<organism evidence="2 3">
    <name type="scientific">Hamadaea flava</name>
    <dbReference type="NCBI Taxonomy" id="1742688"/>
    <lineage>
        <taxon>Bacteria</taxon>
        <taxon>Bacillati</taxon>
        <taxon>Actinomycetota</taxon>
        <taxon>Actinomycetes</taxon>
        <taxon>Micromonosporales</taxon>
        <taxon>Micromonosporaceae</taxon>
        <taxon>Hamadaea</taxon>
    </lineage>
</organism>
<keyword evidence="2" id="KW-0012">Acyltransferase</keyword>
<dbReference type="Proteomes" id="UP001595816">
    <property type="component" value="Unassembled WGS sequence"/>
</dbReference>
<gene>
    <name evidence="2" type="ORF">ACFOZ4_16930</name>
</gene>
<dbReference type="InterPro" id="IPR000182">
    <property type="entry name" value="GNAT_dom"/>
</dbReference>